<dbReference type="AlphaFoldDB" id="A0A1J5NLX2"/>
<keyword evidence="2 4" id="KW-0326">Glycosidase</keyword>
<protein>
    <submittedName>
        <fullName evidence="4">Putative sporulation-specific glycosylase YdhD</fullName>
        <ecNumber evidence="4">3.2.-.-</ecNumber>
    </submittedName>
</protein>
<dbReference type="GO" id="GO:0016798">
    <property type="term" value="F:hydrolase activity, acting on glycosyl bonds"/>
    <property type="evidence" value="ECO:0007669"/>
    <property type="project" value="UniProtKB-KW"/>
</dbReference>
<dbReference type="Pfam" id="PF00704">
    <property type="entry name" value="Glyco_hydro_18"/>
    <property type="match status" value="1"/>
</dbReference>
<dbReference type="EC" id="3.2.-.-" evidence="4"/>
<dbReference type="PANTHER" id="PTHR46066:SF2">
    <property type="entry name" value="CHITINASE DOMAIN-CONTAINING PROTEIN 1"/>
    <property type="match status" value="1"/>
</dbReference>
<dbReference type="Proteomes" id="UP000182811">
    <property type="component" value="Unassembled WGS sequence"/>
</dbReference>
<gene>
    <name evidence="4" type="primary">ydhD_2</name>
    <name evidence="4" type="ORF">MOTE_13700</name>
</gene>
<reference evidence="4 5" key="1">
    <citation type="submission" date="2016-08" db="EMBL/GenBank/DDBJ databases">
        <title>Genome-based comparison of Moorella thermoacetic strains.</title>
        <authorList>
            <person name="Poehlein A."/>
            <person name="Bengelsdorf F.R."/>
            <person name="Esser C."/>
            <person name="Duerre P."/>
            <person name="Daniel R."/>
        </authorList>
    </citation>
    <scope>NUCLEOTIDE SEQUENCE [LARGE SCALE GENOMIC DNA]</scope>
    <source>
        <strain evidence="4 5">DSM 21394</strain>
    </source>
</reference>
<dbReference type="EMBL" id="MDDC01000009">
    <property type="protein sequence ID" value="OIQ59312.1"/>
    <property type="molecule type" value="Genomic_DNA"/>
</dbReference>
<evidence type="ECO:0000256" key="2">
    <source>
        <dbReference type="ARBA" id="ARBA00023295"/>
    </source>
</evidence>
<dbReference type="SMART" id="SM00636">
    <property type="entry name" value="Glyco_18"/>
    <property type="match status" value="1"/>
</dbReference>
<dbReference type="InterPro" id="IPR029070">
    <property type="entry name" value="Chitinase_insertion_sf"/>
</dbReference>
<evidence type="ECO:0000313" key="4">
    <source>
        <dbReference type="EMBL" id="OIQ59312.1"/>
    </source>
</evidence>
<name>A0A1J5NLX2_NEOTH</name>
<evidence type="ECO:0000259" key="3">
    <source>
        <dbReference type="PROSITE" id="PS51910"/>
    </source>
</evidence>
<proteinExistence type="predicted"/>
<dbReference type="PROSITE" id="PS51910">
    <property type="entry name" value="GH18_2"/>
    <property type="match status" value="1"/>
</dbReference>
<evidence type="ECO:0000313" key="5">
    <source>
        <dbReference type="Proteomes" id="UP000182811"/>
    </source>
</evidence>
<dbReference type="CDD" id="cd02874">
    <property type="entry name" value="GH18_CFLE_spore_hydrolase"/>
    <property type="match status" value="1"/>
</dbReference>
<dbReference type="InterPro" id="IPR017853">
    <property type="entry name" value="GH"/>
</dbReference>
<dbReference type="Gene3D" id="3.20.20.80">
    <property type="entry name" value="Glycosidases"/>
    <property type="match status" value="1"/>
</dbReference>
<organism evidence="4 5">
    <name type="scientific">Neomoorella thermoacetica</name>
    <name type="common">Clostridium thermoaceticum</name>
    <dbReference type="NCBI Taxonomy" id="1525"/>
    <lineage>
        <taxon>Bacteria</taxon>
        <taxon>Bacillati</taxon>
        <taxon>Bacillota</taxon>
        <taxon>Clostridia</taxon>
        <taxon>Neomoorellales</taxon>
        <taxon>Neomoorellaceae</taxon>
        <taxon>Neomoorella</taxon>
    </lineage>
</organism>
<dbReference type="GO" id="GO:0008061">
    <property type="term" value="F:chitin binding"/>
    <property type="evidence" value="ECO:0007669"/>
    <property type="project" value="InterPro"/>
</dbReference>
<evidence type="ECO:0000256" key="1">
    <source>
        <dbReference type="ARBA" id="ARBA00022801"/>
    </source>
</evidence>
<dbReference type="InterPro" id="IPR011583">
    <property type="entry name" value="Chitinase_II/V-like_cat"/>
</dbReference>
<dbReference type="OrthoDB" id="9769314at2"/>
<comment type="caution">
    <text evidence="4">The sequence shown here is derived from an EMBL/GenBank/DDBJ whole genome shotgun (WGS) entry which is preliminary data.</text>
</comment>
<feature type="domain" description="GH18" evidence="3">
    <location>
        <begin position="8"/>
        <end position="312"/>
    </location>
</feature>
<dbReference type="GO" id="GO:0005975">
    <property type="term" value="P:carbohydrate metabolic process"/>
    <property type="evidence" value="ECO:0007669"/>
    <property type="project" value="InterPro"/>
</dbReference>
<dbReference type="InterPro" id="IPR041704">
    <property type="entry name" value="CFLE_GH18"/>
</dbReference>
<dbReference type="Gene3D" id="3.10.50.10">
    <property type="match status" value="1"/>
</dbReference>
<dbReference type="InterPro" id="IPR001223">
    <property type="entry name" value="Glyco_hydro18_cat"/>
</dbReference>
<accession>A0A1J5NLX2</accession>
<sequence>MALQERQLENNWYYVPDPPGLASLRSYGGLLRYVLPFWFGVTETGGLVDQADAGGLAAIRRYNLPVLAIVHNYSSPQYGPLIHRLLTTDELRQALVQNILNLMYRWNFAGVNIDFEFVPPEDRPYLTSFLNQLGQTLKGAGFLTTISVPAELRDNPRHPFSGAFSYPNLAAASDQVYILAYDEHFATPGPIASTSFIRQVLDYAVTVIPREKIRLGMAVYGYDWAEGVRVPVTLSHSQVLDLARRVGASIYYDPNAQESTFTYVEDNTPHVVWFEDVRSFSVRLGLVREYNLPGIAVWRLGLEDQRIWELRG</sequence>
<dbReference type="PANTHER" id="PTHR46066">
    <property type="entry name" value="CHITINASE DOMAIN-CONTAINING PROTEIN 1 FAMILY MEMBER"/>
    <property type="match status" value="1"/>
</dbReference>
<dbReference type="SUPFAM" id="SSF51445">
    <property type="entry name" value="(Trans)glycosidases"/>
    <property type="match status" value="1"/>
</dbReference>
<keyword evidence="1 4" id="KW-0378">Hydrolase</keyword>